<organism evidence="2">
    <name type="scientific">mine drainage metagenome</name>
    <dbReference type="NCBI Taxonomy" id="410659"/>
    <lineage>
        <taxon>unclassified sequences</taxon>
        <taxon>metagenomes</taxon>
        <taxon>ecological metagenomes</taxon>
    </lineage>
</organism>
<evidence type="ECO:0000313" key="2">
    <source>
        <dbReference type="EMBL" id="EQD50900.1"/>
    </source>
</evidence>
<name>T1B9H6_9ZZZZ</name>
<dbReference type="AlphaFoldDB" id="T1B9H6"/>
<proteinExistence type="predicted"/>
<dbReference type="InterPro" id="IPR029063">
    <property type="entry name" value="SAM-dependent_MTases_sf"/>
</dbReference>
<gene>
    <name evidence="2" type="ORF">B2A_07146</name>
</gene>
<evidence type="ECO:0000259" key="1">
    <source>
        <dbReference type="Pfam" id="PF13649"/>
    </source>
</evidence>
<dbReference type="InterPro" id="IPR041698">
    <property type="entry name" value="Methyltransf_25"/>
</dbReference>
<protein>
    <submittedName>
        <fullName evidence="2">Methyltransferase</fullName>
        <ecNumber evidence="2">2.1.1.-</ecNumber>
    </submittedName>
</protein>
<feature type="domain" description="Methyltransferase" evidence="1">
    <location>
        <begin position="44"/>
        <end position="138"/>
    </location>
</feature>
<comment type="caution">
    <text evidence="2">The sequence shown here is derived from an EMBL/GenBank/DDBJ whole genome shotgun (WGS) entry which is preliminary data.</text>
</comment>
<dbReference type="SUPFAM" id="SSF53335">
    <property type="entry name" value="S-adenosyl-L-methionine-dependent methyltransferases"/>
    <property type="match status" value="1"/>
</dbReference>
<accession>T1B9H6</accession>
<dbReference type="Gene3D" id="3.40.50.150">
    <property type="entry name" value="Vaccinia Virus protein VP39"/>
    <property type="match status" value="1"/>
</dbReference>
<dbReference type="EMBL" id="AUZZ01005108">
    <property type="protein sequence ID" value="EQD50900.1"/>
    <property type="molecule type" value="Genomic_DNA"/>
</dbReference>
<dbReference type="CDD" id="cd02440">
    <property type="entry name" value="AdoMet_MTases"/>
    <property type="match status" value="1"/>
</dbReference>
<reference evidence="2" key="1">
    <citation type="submission" date="2013-08" db="EMBL/GenBank/DDBJ databases">
        <authorList>
            <person name="Mendez C."/>
            <person name="Richter M."/>
            <person name="Ferrer M."/>
            <person name="Sanchez J."/>
        </authorList>
    </citation>
    <scope>NUCLEOTIDE SEQUENCE</scope>
</reference>
<reference evidence="2" key="2">
    <citation type="journal article" date="2014" name="ISME J.">
        <title>Microbial stratification in low pH oxic and suboxic macroscopic growths along an acid mine drainage.</title>
        <authorList>
            <person name="Mendez-Garcia C."/>
            <person name="Mesa V."/>
            <person name="Sprenger R.R."/>
            <person name="Richter M."/>
            <person name="Diez M.S."/>
            <person name="Solano J."/>
            <person name="Bargiela R."/>
            <person name="Golyshina O.V."/>
            <person name="Manteca A."/>
            <person name="Ramos J.L."/>
            <person name="Gallego J.R."/>
            <person name="Llorente I."/>
            <person name="Martins Dos Santos V.A."/>
            <person name="Jensen O.N."/>
            <person name="Pelaez A.I."/>
            <person name="Sanchez J."/>
            <person name="Ferrer M."/>
        </authorList>
    </citation>
    <scope>NUCLEOTIDE SEQUENCE</scope>
</reference>
<dbReference type="EC" id="2.1.1.-" evidence="2"/>
<dbReference type="Pfam" id="PF13649">
    <property type="entry name" value="Methyltransf_25"/>
    <property type="match status" value="1"/>
</dbReference>
<dbReference type="GO" id="GO:0008168">
    <property type="term" value="F:methyltransferase activity"/>
    <property type="evidence" value="ECO:0007669"/>
    <property type="project" value="UniProtKB-KW"/>
</dbReference>
<dbReference type="GO" id="GO:0032259">
    <property type="term" value="P:methylation"/>
    <property type="evidence" value="ECO:0007669"/>
    <property type="project" value="UniProtKB-KW"/>
</dbReference>
<keyword evidence="2" id="KW-0489">Methyltransferase</keyword>
<keyword evidence="2" id="KW-0808">Transferase</keyword>
<sequence length="266" mass="29799">MAAEFDDVAVEYGRQIEENRINRLLRERSLEVLRPAFRDAHRLLEIGCGSGIETLPMLNAGHEILCVDLSTAMLEVVRRRARAAGVSEALETRPMAAGDLGRLVAEVGPGAFDGAYSTYGALNCEPDLRPVGRALAELLPARRRFVAGVYNRWCLVELLGYGLTGRWRRAFGRRPRPIEVGSSRYGVDIFAYSPGDLFRSWAPEFRATDLRAVPAILPPFDLVEYAEKFSRRFDTLARWDARLARKRPFSYLGDHFLAVLERTGAG</sequence>